<dbReference type="CDD" id="cd06267">
    <property type="entry name" value="PBP1_LacI_sugar_binding-like"/>
    <property type="match status" value="1"/>
</dbReference>
<dbReference type="InterPro" id="IPR000843">
    <property type="entry name" value="HTH_LacI"/>
</dbReference>
<dbReference type="InterPro" id="IPR001761">
    <property type="entry name" value="Peripla_BP/Lac1_sug-bd_dom"/>
</dbReference>
<dbReference type="Gene3D" id="3.40.50.2300">
    <property type="match status" value="2"/>
</dbReference>
<feature type="domain" description="HTH lacI-type" evidence="4">
    <location>
        <begin position="8"/>
        <end position="62"/>
    </location>
</feature>
<evidence type="ECO:0000256" key="2">
    <source>
        <dbReference type="ARBA" id="ARBA00023125"/>
    </source>
</evidence>
<dbReference type="SMART" id="SM00354">
    <property type="entry name" value="HTH_LACI"/>
    <property type="match status" value="1"/>
</dbReference>
<dbReference type="RefSeq" id="WP_264226149.1">
    <property type="nucleotide sequence ID" value="NZ_CP107716.1"/>
</dbReference>
<dbReference type="PANTHER" id="PTHR30146">
    <property type="entry name" value="LACI-RELATED TRANSCRIPTIONAL REPRESSOR"/>
    <property type="match status" value="1"/>
</dbReference>
<sequence>MSKKKTGVTITDVARLAGVSTATAGRVLGDYGYSSREKREKVLSAAQALGYRPNLLARSLITGRTKTIGVVAGDIQSPFYASILRGISNVAERNDFGLIITNSDENIEHEIRSVRLLLEKQVDGMIVSPCDPEGGEHLVSVVAAGIPIVQIDRQVHSLGADFVGVDNKQGAHDAVARLLAQGHRRIGMIGELGYGDWSIEEFFALASAPSYASDSLYPSWQRLHGYVEAHREAGVPLDPMLIGRSRSYSAQGAQHQVE</sequence>
<keyword evidence="2" id="KW-0238">DNA-binding</keyword>
<dbReference type="Gene3D" id="1.10.260.40">
    <property type="entry name" value="lambda repressor-like DNA-binding domains"/>
    <property type="match status" value="1"/>
</dbReference>
<dbReference type="PANTHER" id="PTHR30146:SF109">
    <property type="entry name" value="HTH-TYPE TRANSCRIPTIONAL REGULATOR GALS"/>
    <property type="match status" value="1"/>
</dbReference>
<keyword evidence="1" id="KW-0805">Transcription regulation</keyword>
<dbReference type="Proteomes" id="UP001163882">
    <property type="component" value="Chromosome"/>
</dbReference>
<reference evidence="5" key="1">
    <citation type="submission" date="2022-10" db="EMBL/GenBank/DDBJ databases">
        <title>YIM 151497 complete genome.</title>
        <authorList>
            <person name="Chen X."/>
        </authorList>
    </citation>
    <scope>NUCLEOTIDE SEQUENCE</scope>
    <source>
        <strain evidence="5">YIM 151497</strain>
    </source>
</reference>
<dbReference type="SUPFAM" id="SSF53822">
    <property type="entry name" value="Periplasmic binding protein-like I"/>
    <property type="match status" value="1"/>
</dbReference>
<dbReference type="Pfam" id="PF00532">
    <property type="entry name" value="Peripla_BP_1"/>
    <property type="match status" value="1"/>
</dbReference>
<dbReference type="EMBL" id="CP107716">
    <property type="protein sequence ID" value="UYQ72518.1"/>
    <property type="molecule type" value="Genomic_DNA"/>
</dbReference>
<evidence type="ECO:0000313" key="6">
    <source>
        <dbReference type="Proteomes" id="UP001163882"/>
    </source>
</evidence>
<dbReference type="InterPro" id="IPR010982">
    <property type="entry name" value="Lambda_DNA-bd_dom_sf"/>
</dbReference>
<dbReference type="Pfam" id="PF00356">
    <property type="entry name" value="LacI"/>
    <property type="match status" value="1"/>
</dbReference>
<dbReference type="SUPFAM" id="SSF47413">
    <property type="entry name" value="lambda repressor-like DNA-binding domains"/>
    <property type="match status" value="1"/>
</dbReference>
<keyword evidence="3" id="KW-0804">Transcription</keyword>
<name>A0ABY6IPM8_9HYPH</name>
<protein>
    <submittedName>
        <fullName evidence="5">LacI family transcriptional regulator</fullName>
    </submittedName>
</protein>
<evidence type="ECO:0000256" key="3">
    <source>
        <dbReference type="ARBA" id="ARBA00023163"/>
    </source>
</evidence>
<dbReference type="PROSITE" id="PS50932">
    <property type="entry name" value="HTH_LACI_2"/>
    <property type="match status" value="1"/>
</dbReference>
<keyword evidence="6" id="KW-1185">Reference proteome</keyword>
<accession>A0ABY6IPM8</accession>
<dbReference type="PROSITE" id="PS00356">
    <property type="entry name" value="HTH_LACI_1"/>
    <property type="match status" value="1"/>
</dbReference>
<dbReference type="InterPro" id="IPR028082">
    <property type="entry name" value="Peripla_BP_I"/>
</dbReference>
<evidence type="ECO:0000259" key="4">
    <source>
        <dbReference type="PROSITE" id="PS50932"/>
    </source>
</evidence>
<gene>
    <name evidence="5" type="ORF">OF122_01635</name>
</gene>
<dbReference type="CDD" id="cd01392">
    <property type="entry name" value="HTH_LacI"/>
    <property type="match status" value="1"/>
</dbReference>
<evidence type="ECO:0000313" key="5">
    <source>
        <dbReference type="EMBL" id="UYQ72518.1"/>
    </source>
</evidence>
<proteinExistence type="predicted"/>
<organism evidence="5 6">
    <name type="scientific">Pelagibacterium flavum</name>
    <dbReference type="NCBI Taxonomy" id="2984530"/>
    <lineage>
        <taxon>Bacteria</taxon>
        <taxon>Pseudomonadati</taxon>
        <taxon>Pseudomonadota</taxon>
        <taxon>Alphaproteobacteria</taxon>
        <taxon>Hyphomicrobiales</taxon>
        <taxon>Devosiaceae</taxon>
        <taxon>Pelagibacterium</taxon>
    </lineage>
</organism>
<evidence type="ECO:0000256" key="1">
    <source>
        <dbReference type="ARBA" id="ARBA00023015"/>
    </source>
</evidence>